<feature type="active site" evidence="16">
    <location>
        <position position="296"/>
    </location>
</feature>
<comment type="subcellular location">
    <subcellularLocation>
        <location evidence="3 16">Cytoplasm</location>
    </subcellularLocation>
</comment>
<evidence type="ECO:0000256" key="4">
    <source>
        <dbReference type="ARBA" id="ARBA00004752"/>
    </source>
</evidence>
<keyword evidence="11 16" id="KW-0573">Peptidoglycan synthesis</keyword>
<comment type="catalytic activity">
    <reaction evidence="15 16">
        <text>UDP-N-acetyl-alpha-D-muramate + NADP(+) = UDP-N-acetyl-3-O-(1-carboxyvinyl)-alpha-D-glucosamine + NADPH + H(+)</text>
        <dbReference type="Rhea" id="RHEA:12248"/>
        <dbReference type="ChEBI" id="CHEBI:15378"/>
        <dbReference type="ChEBI" id="CHEBI:57783"/>
        <dbReference type="ChEBI" id="CHEBI:58349"/>
        <dbReference type="ChEBI" id="CHEBI:68483"/>
        <dbReference type="ChEBI" id="CHEBI:70757"/>
        <dbReference type="EC" id="1.3.1.98"/>
    </reaction>
</comment>
<evidence type="ECO:0000313" key="19">
    <source>
        <dbReference type="Proteomes" id="UP001652431"/>
    </source>
</evidence>
<dbReference type="SUPFAM" id="SSF56194">
    <property type="entry name" value="Uridine diphospho-N-Acetylenolpyruvylglucosamine reductase, MurB, C-terminal domain"/>
    <property type="match status" value="1"/>
</dbReference>
<dbReference type="Proteomes" id="UP001652431">
    <property type="component" value="Unassembled WGS sequence"/>
</dbReference>
<dbReference type="Gene3D" id="3.90.78.10">
    <property type="entry name" value="UDP-N-acetylenolpyruvoylglucosamine reductase, C-terminal domain"/>
    <property type="match status" value="1"/>
</dbReference>
<feature type="domain" description="FAD-binding PCMH-type" evidence="17">
    <location>
        <begin position="31"/>
        <end position="212"/>
    </location>
</feature>
<dbReference type="RefSeq" id="WP_158372229.1">
    <property type="nucleotide sequence ID" value="NZ_JAOQJU010000041.1"/>
</dbReference>
<dbReference type="PANTHER" id="PTHR21071:SF4">
    <property type="entry name" value="UDP-N-ACETYLENOLPYRUVOYLGLUCOSAMINE REDUCTASE"/>
    <property type="match status" value="1"/>
</dbReference>
<feature type="active site" evidence="16">
    <location>
        <position position="176"/>
    </location>
</feature>
<dbReference type="InterPro" id="IPR011601">
    <property type="entry name" value="MurB_C"/>
</dbReference>
<evidence type="ECO:0000256" key="15">
    <source>
        <dbReference type="ARBA" id="ARBA00048914"/>
    </source>
</evidence>
<comment type="cofactor">
    <cofactor evidence="1 16">
        <name>FAD</name>
        <dbReference type="ChEBI" id="CHEBI:57692"/>
    </cofactor>
</comment>
<dbReference type="EMBL" id="JAOQJU010000041">
    <property type="protein sequence ID" value="MCU6688227.1"/>
    <property type="molecule type" value="Genomic_DNA"/>
</dbReference>
<sequence>MGFEVKDELEKVLGRQKVLLQEPMKKHTTFRVGGPADYFVMPETKDEIRRIITVCRECGTPFYIIGNGSNLLVSDKGYRGVIIQLYKEMSKIETEGNVIRAEAGASLARVANAALEAGLTGFEFASGIPGTLGGACVMNAGAYGGEMKDVLLSVTALAADGEFLTIPKDRLELGYRTSVFARKGYIVVEALLELKEGSKEAIRQKMEELREKRITKQPLEYPSAGSTFKRPEGYFAGKLIQDAGLRGYRVGGAQVSEKHCGFVINCGNASAADVDELMKQVSAKVEEQFGVTLEPEVKRLGEF</sequence>
<gene>
    <name evidence="16 18" type="primary">murB</name>
    <name evidence="18" type="ORF">OCV99_17155</name>
</gene>
<dbReference type="InterPro" id="IPR016167">
    <property type="entry name" value="FAD-bd_PCMH_sub1"/>
</dbReference>
<organism evidence="18 19">
    <name type="scientific">Dorea acetigenes</name>
    <dbReference type="NCBI Taxonomy" id="2981787"/>
    <lineage>
        <taxon>Bacteria</taxon>
        <taxon>Bacillati</taxon>
        <taxon>Bacillota</taxon>
        <taxon>Clostridia</taxon>
        <taxon>Lachnospirales</taxon>
        <taxon>Lachnospiraceae</taxon>
        <taxon>Dorea</taxon>
    </lineage>
</organism>
<evidence type="ECO:0000256" key="1">
    <source>
        <dbReference type="ARBA" id="ARBA00001974"/>
    </source>
</evidence>
<evidence type="ECO:0000256" key="5">
    <source>
        <dbReference type="ARBA" id="ARBA00022490"/>
    </source>
</evidence>
<name>A0ABT2RS50_9FIRM</name>
<feature type="active site" description="Proton donor" evidence="16">
    <location>
        <position position="226"/>
    </location>
</feature>
<dbReference type="GO" id="GO:0008762">
    <property type="term" value="F:UDP-N-acetylmuramate dehydrogenase activity"/>
    <property type="evidence" value="ECO:0007669"/>
    <property type="project" value="UniProtKB-EC"/>
</dbReference>
<keyword evidence="8 16" id="KW-0274">FAD</keyword>
<dbReference type="InterPro" id="IPR036635">
    <property type="entry name" value="MurB_C_sf"/>
</dbReference>
<accession>A0ABT2RS50</accession>
<dbReference type="PROSITE" id="PS51387">
    <property type="entry name" value="FAD_PCMH"/>
    <property type="match status" value="1"/>
</dbReference>
<dbReference type="InterPro" id="IPR036318">
    <property type="entry name" value="FAD-bd_PCMH-like_sf"/>
</dbReference>
<keyword evidence="9 16" id="KW-0521">NADP</keyword>
<proteinExistence type="inferred from homology"/>
<dbReference type="Gene3D" id="3.30.465.10">
    <property type="match status" value="1"/>
</dbReference>
<keyword evidence="13 16" id="KW-0131">Cell cycle</keyword>
<evidence type="ECO:0000256" key="11">
    <source>
        <dbReference type="ARBA" id="ARBA00022984"/>
    </source>
</evidence>
<evidence type="ECO:0000256" key="3">
    <source>
        <dbReference type="ARBA" id="ARBA00004496"/>
    </source>
</evidence>
<evidence type="ECO:0000256" key="7">
    <source>
        <dbReference type="ARBA" id="ARBA00022630"/>
    </source>
</evidence>
<keyword evidence="5 16" id="KW-0963">Cytoplasm</keyword>
<dbReference type="InterPro" id="IPR016166">
    <property type="entry name" value="FAD-bd_PCMH"/>
</dbReference>
<dbReference type="SUPFAM" id="SSF56176">
    <property type="entry name" value="FAD-binding/transporter-associated domain-like"/>
    <property type="match status" value="1"/>
</dbReference>
<evidence type="ECO:0000256" key="10">
    <source>
        <dbReference type="ARBA" id="ARBA00022960"/>
    </source>
</evidence>
<keyword evidence="7 16" id="KW-0285">Flavoprotein</keyword>
<evidence type="ECO:0000256" key="6">
    <source>
        <dbReference type="ARBA" id="ARBA00022618"/>
    </source>
</evidence>
<evidence type="ECO:0000256" key="12">
    <source>
        <dbReference type="ARBA" id="ARBA00023002"/>
    </source>
</evidence>
<dbReference type="Pfam" id="PF01565">
    <property type="entry name" value="FAD_binding_4"/>
    <property type="match status" value="1"/>
</dbReference>
<evidence type="ECO:0000256" key="14">
    <source>
        <dbReference type="ARBA" id="ARBA00023316"/>
    </source>
</evidence>
<keyword evidence="12 16" id="KW-0560">Oxidoreductase</keyword>
<comment type="function">
    <text evidence="2 16">Cell wall formation.</text>
</comment>
<dbReference type="NCBIfam" id="NF010480">
    <property type="entry name" value="PRK13905.1"/>
    <property type="match status" value="1"/>
</dbReference>
<keyword evidence="19" id="KW-1185">Reference proteome</keyword>
<dbReference type="EC" id="1.3.1.98" evidence="16"/>
<evidence type="ECO:0000256" key="16">
    <source>
        <dbReference type="HAMAP-Rule" id="MF_00037"/>
    </source>
</evidence>
<keyword evidence="6 16" id="KW-0132">Cell division</keyword>
<evidence type="ECO:0000256" key="2">
    <source>
        <dbReference type="ARBA" id="ARBA00003921"/>
    </source>
</evidence>
<comment type="pathway">
    <text evidence="4 16">Cell wall biogenesis; peptidoglycan biosynthesis.</text>
</comment>
<evidence type="ECO:0000313" key="18">
    <source>
        <dbReference type="EMBL" id="MCU6688227.1"/>
    </source>
</evidence>
<dbReference type="Pfam" id="PF02873">
    <property type="entry name" value="MurB_C"/>
    <property type="match status" value="1"/>
</dbReference>
<keyword evidence="14 16" id="KW-0961">Cell wall biogenesis/degradation</keyword>
<reference evidence="18 19" key="1">
    <citation type="journal article" date="2021" name="ISME Commun">
        <title>Automated analysis of genomic sequences facilitates high-throughput and comprehensive description of bacteria.</title>
        <authorList>
            <person name="Hitch T.C.A."/>
        </authorList>
    </citation>
    <scope>NUCLEOTIDE SEQUENCE [LARGE SCALE GENOMIC DNA]</scope>
    <source>
        <strain evidence="18 19">Sanger_03</strain>
    </source>
</reference>
<dbReference type="NCBIfam" id="TIGR00179">
    <property type="entry name" value="murB"/>
    <property type="match status" value="1"/>
</dbReference>
<dbReference type="InterPro" id="IPR006094">
    <property type="entry name" value="Oxid_FAD_bind_N"/>
</dbReference>
<dbReference type="Gene3D" id="3.30.43.10">
    <property type="entry name" value="Uridine Diphospho-n-acetylenolpyruvylglucosamine Reductase, domain 2"/>
    <property type="match status" value="1"/>
</dbReference>
<dbReference type="InterPro" id="IPR003170">
    <property type="entry name" value="MurB"/>
</dbReference>
<comment type="caution">
    <text evidence="18">The sequence shown here is derived from an EMBL/GenBank/DDBJ whole genome shotgun (WGS) entry which is preliminary data.</text>
</comment>
<evidence type="ECO:0000256" key="8">
    <source>
        <dbReference type="ARBA" id="ARBA00022827"/>
    </source>
</evidence>
<dbReference type="InterPro" id="IPR016169">
    <property type="entry name" value="FAD-bd_PCMH_sub2"/>
</dbReference>
<comment type="similarity">
    <text evidence="16">Belongs to the MurB family.</text>
</comment>
<evidence type="ECO:0000256" key="9">
    <source>
        <dbReference type="ARBA" id="ARBA00022857"/>
    </source>
</evidence>
<dbReference type="PANTHER" id="PTHR21071">
    <property type="entry name" value="UDP-N-ACETYLENOLPYRUVOYLGLUCOSAMINE REDUCTASE"/>
    <property type="match status" value="1"/>
</dbReference>
<keyword evidence="10 16" id="KW-0133">Cell shape</keyword>
<protein>
    <recommendedName>
        <fullName evidence="16">UDP-N-acetylenolpyruvoylglucosamine reductase</fullName>
        <ecNumber evidence="16">1.3.1.98</ecNumber>
    </recommendedName>
    <alternativeName>
        <fullName evidence="16">UDP-N-acetylmuramate dehydrogenase</fullName>
    </alternativeName>
</protein>
<evidence type="ECO:0000256" key="13">
    <source>
        <dbReference type="ARBA" id="ARBA00023306"/>
    </source>
</evidence>
<dbReference type="HAMAP" id="MF_00037">
    <property type="entry name" value="MurB"/>
    <property type="match status" value="1"/>
</dbReference>
<evidence type="ECO:0000259" key="17">
    <source>
        <dbReference type="PROSITE" id="PS51387"/>
    </source>
</evidence>